<evidence type="ECO:0000313" key="2">
    <source>
        <dbReference type="EMBL" id="MFE4106555.1"/>
    </source>
</evidence>
<feature type="region of interest" description="Disordered" evidence="1">
    <location>
        <begin position="1"/>
        <end position="21"/>
    </location>
</feature>
<protein>
    <submittedName>
        <fullName evidence="2">Uncharacterized protein</fullName>
    </submittedName>
</protein>
<reference evidence="2 3" key="1">
    <citation type="submission" date="2024-10" db="EMBL/GenBank/DDBJ databases">
        <authorList>
            <person name="Ratan Roy A."/>
            <person name="Morales Sandoval P.H."/>
            <person name="De Los Santos Villalobos S."/>
            <person name="Chakraborty S."/>
            <person name="Mukherjee J."/>
        </authorList>
    </citation>
    <scope>NUCLEOTIDE SEQUENCE [LARGE SCALE GENOMIC DNA]</scope>
    <source>
        <strain evidence="2 3">S1</strain>
    </source>
</reference>
<name>A0ABW6IG06_9CYAN</name>
<gene>
    <name evidence="2" type="ORF">ACFVKH_09720</name>
</gene>
<dbReference type="RefSeq" id="WP_377964418.1">
    <property type="nucleotide sequence ID" value="NZ_JBHZOL010000066.1"/>
</dbReference>
<feature type="compositionally biased region" description="Polar residues" evidence="1">
    <location>
        <begin position="1"/>
        <end position="13"/>
    </location>
</feature>
<dbReference type="Proteomes" id="UP001600165">
    <property type="component" value="Unassembled WGS sequence"/>
</dbReference>
<sequence length="45" mass="5332">MTTQNQDNSTPAFNSEAPLPKENFNRWARAVRQQMLEALRKREQQ</sequence>
<proteinExistence type="predicted"/>
<evidence type="ECO:0000256" key="1">
    <source>
        <dbReference type="SAM" id="MobiDB-lite"/>
    </source>
</evidence>
<keyword evidence="3" id="KW-1185">Reference proteome</keyword>
<organism evidence="2 3">
    <name type="scientific">Almyronema epifaneia S1</name>
    <dbReference type="NCBI Taxonomy" id="2991925"/>
    <lineage>
        <taxon>Bacteria</taxon>
        <taxon>Bacillati</taxon>
        <taxon>Cyanobacteriota</taxon>
        <taxon>Cyanophyceae</taxon>
        <taxon>Nodosilineales</taxon>
        <taxon>Nodosilineaceae</taxon>
        <taxon>Almyronema</taxon>
        <taxon>Almyronema epifaneia</taxon>
    </lineage>
</organism>
<accession>A0ABW6IG06</accession>
<comment type="caution">
    <text evidence="2">The sequence shown here is derived from an EMBL/GenBank/DDBJ whole genome shotgun (WGS) entry which is preliminary data.</text>
</comment>
<dbReference type="EMBL" id="JBHZOL010000066">
    <property type="protein sequence ID" value="MFE4106555.1"/>
    <property type="molecule type" value="Genomic_DNA"/>
</dbReference>
<evidence type="ECO:0000313" key="3">
    <source>
        <dbReference type="Proteomes" id="UP001600165"/>
    </source>
</evidence>